<dbReference type="OrthoDB" id="9814072at2"/>
<accession>A0A0P1FZR9</accession>
<dbReference type="InterPro" id="IPR012337">
    <property type="entry name" value="RNaseH-like_sf"/>
</dbReference>
<keyword evidence="4" id="KW-1185">Reference proteome</keyword>
<feature type="region of interest" description="Disordered" evidence="1">
    <location>
        <begin position="729"/>
        <end position="773"/>
    </location>
</feature>
<dbReference type="GO" id="GO:0003676">
    <property type="term" value="F:nucleic acid binding"/>
    <property type="evidence" value="ECO:0007669"/>
    <property type="project" value="InterPro"/>
</dbReference>
<dbReference type="Gene3D" id="3.30.420.10">
    <property type="entry name" value="Ribonuclease H-like superfamily/Ribonuclease H"/>
    <property type="match status" value="1"/>
</dbReference>
<dbReference type="PROSITE" id="PS50994">
    <property type="entry name" value="INTEGRASE"/>
    <property type="match status" value="1"/>
</dbReference>
<dbReference type="InterPro" id="IPR001584">
    <property type="entry name" value="Integrase_cat-core"/>
</dbReference>
<proteinExistence type="predicted"/>
<evidence type="ECO:0000313" key="4">
    <source>
        <dbReference type="Proteomes" id="UP000054935"/>
    </source>
</evidence>
<gene>
    <name evidence="3" type="ORF">TRN7648_00007</name>
</gene>
<dbReference type="EMBL" id="CYSE01000001">
    <property type="protein sequence ID" value="CUH74653.1"/>
    <property type="molecule type" value="Genomic_DNA"/>
</dbReference>
<dbReference type="STRING" id="441103.TRN7648_00007"/>
<reference evidence="3 4" key="1">
    <citation type="submission" date="2015-09" db="EMBL/GenBank/DDBJ databases">
        <authorList>
            <consortium name="Swine Surveillance"/>
        </authorList>
    </citation>
    <scope>NUCLEOTIDE SEQUENCE [LARGE SCALE GENOMIC DNA]</scope>
    <source>
        <strain evidence="3 4">CECT 7648</strain>
    </source>
</reference>
<dbReference type="Proteomes" id="UP000054935">
    <property type="component" value="Unassembled WGS sequence"/>
</dbReference>
<dbReference type="AlphaFoldDB" id="A0A0P1FZR9"/>
<dbReference type="InterPro" id="IPR036397">
    <property type="entry name" value="RNaseH_sf"/>
</dbReference>
<evidence type="ECO:0000259" key="2">
    <source>
        <dbReference type="PROSITE" id="PS50994"/>
    </source>
</evidence>
<dbReference type="GO" id="GO:0015074">
    <property type="term" value="P:DNA integration"/>
    <property type="evidence" value="ECO:0007669"/>
    <property type="project" value="InterPro"/>
</dbReference>
<organism evidence="3 4">
    <name type="scientific">Tropicibacter naphthalenivorans</name>
    <dbReference type="NCBI Taxonomy" id="441103"/>
    <lineage>
        <taxon>Bacteria</taxon>
        <taxon>Pseudomonadati</taxon>
        <taxon>Pseudomonadota</taxon>
        <taxon>Alphaproteobacteria</taxon>
        <taxon>Rhodobacterales</taxon>
        <taxon>Roseobacteraceae</taxon>
        <taxon>Tropicibacter</taxon>
    </lineage>
</organism>
<dbReference type="RefSeq" id="WP_058245603.1">
    <property type="nucleotide sequence ID" value="NZ_CYSE01000001.1"/>
</dbReference>
<sequence length="773" mass="88018">MPVRVINEENFDISFLEVGCVIRKGTRNGKATEMRDNGVVVDWEEWTHPLTCAVLDAGPALYKKEVIHQDHLYGQLEVISRPMSFVRSRSITEVQRDERNHIEIERMLVRKACVLASEELIAEGEMRGTRAEHERNSLLLVHRAHIIHVRIAEEAQGGNRPHPILSSSSKALYGSQTMLEPYKFSLKGANAKRTRDETKLGASIYKWVAMYRDEGEEGLYDDYRNCGANSGHTDELRDFVTKVLMELEDQERQSPENLRDSVNAAILKENLDRQAQGPNEKLLPLRVSKDFVQTQRVLLGYVNRGIRNRGYDVAYRDMHAGGLGILTSRALERVEIDEYTIDLQLLMKISGAFDYLSPKEAKAMGLDGTAQRVKISAAIDVHTRCLLALLVVPEGTVNSLALTLEMVYSDKSDISDAMGCTYKWLEYGAPELIAVDRGAAYITDPAYHILNSLGITNMGGPAGKPWLKPFIERVFRTMHEKLLARFSGRTFGDAVKRGENDSQGRATLELAEFLKWMVRWAVDDYHNTRHNALGTTPREAWQEATRYKRPRTLTNKEMRQAFGEIVQRRLGPSGLVIDNIKYQSDKLIDIWKSEGHQLIETRRWSGNIGTIDIRKVSDNGKGKWETAVVCDPDWLEKTAFDVRVWNEGRRKINPEAEQTRLLEIWQRDQRSWELKAQSKLFAQPRSATTGKEMTDEHIDTYTDTAERRYAKAKLGIFWLMSWRAMPPLRHPVAKPSPTPRQTPISSTTTASWSDLGARHENAAPRGRRSCFRS</sequence>
<protein>
    <submittedName>
        <fullName evidence="3">Integrase core domain protein</fullName>
    </submittedName>
</protein>
<name>A0A0P1FZR9_9RHOB</name>
<evidence type="ECO:0000313" key="3">
    <source>
        <dbReference type="EMBL" id="CUH74653.1"/>
    </source>
</evidence>
<feature type="compositionally biased region" description="Polar residues" evidence="1">
    <location>
        <begin position="741"/>
        <end position="752"/>
    </location>
</feature>
<evidence type="ECO:0000256" key="1">
    <source>
        <dbReference type="SAM" id="MobiDB-lite"/>
    </source>
</evidence>
<dbReference type="SUPFAM" id="SSF53098">
    <property type="entry name" value="Ribonuclease H-like"/>
    <property type="match status" value="1"/>
</dbReference>
<feature type="domain" description="Integrase catalytic" evidence="2">
    <location>
        <begin position="331"/>
        <end position="545"/>
    </location>
</feature>